<sequence length="60" mass="7006">MSYERFFHILDTPEEPAKHLIVAFRGWPDANEAATESISYLIDQLHPKKIADLDPEEFFD</sequence>
<organism evidence="1">
    <name type="scientific">marine metagenome</name>
    <dbReference type="NCBI Taxonomy" id="408172"/>
    <lineage>
        <taxon>unclassified sequences</taxon>
        <taxon>metagenomes</taxon>
        <taxon>ecological metagenomes</taxon>
    </lineage>
</organism>
<name>A0A382APG5_9ZZZZ</name>
<reference evidence="1" key="1">
    <citation type="submission" date="2018-05" db="EMBL/GenBank/DDBJ databases">
        <authorList>
            <person name="Lanie J.A."/>
            <person name="Ng W.-L."/>
            <person name="Kazmierczak K.M."/>
            <person name="Andrzejewski T.M."/>
            <person name="Davidsen T.M."/>
            <person name="Wayne K.J."/>
            <person name="Tettelin H."/>
            <person name="Glass J.I."/>
            <person name="Rusch D."/>
            <person name="Podicherti R."/>
            <person name="Tsui H.-C.T."/>
            <person name="Winkler M.E."/>
        </authorList>
    </citation>
    <scope>NUCLEOTIDE SEQUENCE</scope>
</reference>
<dbReference type="Gene3D" id="3.40.50.10900">
    <property type="entry name" value="PAC-like subunit"/>
    <property type="match status" value="1"/>
</dbReference>
<dbReference type="EMBL" id="UINC01026097">
    <property type="protein sequence ID" value="SVB02923.1"/>
    <property type="molecule type" value="Genomic_DNA"/>
</dbReference>
<protein>
    <recommendedName>
        <fullName evidence="2">PAC2 family protein</fullName>
    </recommendedName>
</protein>
<dbReference type="InterPro" id="IPR038389">
    <property type="entry name" value="PSMG2_sf"/>
</dbReference>
<proteinExistence type="predicted"/>
<accession>A0A382APG5</accession>
<dbReference type="AlphaFoldDB" id="A0A382APG5"/>
<dbReference type="SUPFAM" id="SSF159659">
    <property type="entry name" value="Cgl1923-like"/>
    <property type="match status" value="1"/>
</dbReference>
<evidence type="ECO:0008006" key="2">
    <source>
        <dbReference type="Google" id="ProtNLM"/>
    </source>
</evidence>
<evidence type="ECO:0000313" key="1">
    <source>
        <dbReference type="EMBL" id="SVB02923.1"/>
    </source>
</evidence>
<feature type="non-terminal residue" evidence="1">
    <location>
        <position position="60"/>
    </location>
</feature>
<gene>
    <name evidence="1" type="ORF">METZ01_LOCUS155777</name>
</gene>